<proteinExistence type="predicted"/>
<dbReference type="EMBL" id="CDMY01000287">
    <property type="protein sequence ID" value="CEL99734.1"/>
    <property type="molecule type" value="Genomic_DNA"/>
</dbReference>
<name>A0A0G4EQ53_VITBC</name>
<evidence type="ECO:0000256" key="1">
    <source>
        <dbReference type="SAM" id="MobiDB-lite"/>
    </source>
</evidence>
<sequence length="459" mass="52138">MERCEAFARLWLPRWCGNGPRYAFASFSLFLGQQGDESHQGFAKAAKKDEQRPDNEEFAEHFDQRETYCRARATRTTTVDVWWMDFGRQYAHPMHSHPSWFLGYQGDDNSSGGDEEREAADAGQMEDQRKQQEERQEEEAADEQHDQQQHEQQPAPIKVHQLKQQAATVQQKTYVYLWGDDATDVGLPAADLWALTHRNRHTSPALGQGLLPISMLHGMACVACRFVTEAEMQAAVELAEREGTDEEPEGMSWVGFNQQYAHPVHSHPQWFLGNYGDEIPFAGGSADEEREAAERRQMAEEEAAEQQRRQMAEQDDQQQPAAIQPVGPAHTHLAAHREFWWVVGFNGQYAHSVRSHPSWFLGYQGDDSHFVGGSDEQQQEAEPQMDQQEQEERQEEENRRLHFISCGSYFIRPSPSGLDAAALFGQRESSGAEESTDTEPKSLASQCQAAERQEVQQSG</sequence>
<reference evidence="2 3" key="1">
    <citation type="submission" date="2014-11" db="EMBL/GenBank/DDBJ databases">
        <authorList>
            <person name="Zhu J."/>
            <person name="Qi W."/>
            <person name="Song R."/>
        </authorList>
    </citation>
    <scope>NUCLEOTIDE SEQUENCE [LARGE SCALE GENOMIC DNA]</scope>
</reference>
<organism evidence="2 3">
    <name type="scientific">Vitrella brassicaformis (strain CCMP3155)</name>
    <dbReference type="NCBI Taxonomy" id="1169540"/>
    <lineage>
        <taxon>Eukaryota</taxon>
        <taxon>Sar</taxon>
        <taxon>Alveolata</taxon>
        <taxon>Colpodellida</taxon>
        <taxon>Vitrellaceae</taxon>
        <taxon>Vitrella</taxon>
    </lineage>
</organism>
<dbReference type="Proteomes" id="UP000041254">
    <property type="component" value="Unassembled WGS sequence"/>
</dbReference>
<feature type="region of interest" description="Disordered" evidence="1">
    <location>
        <begin position="421"/>
        <end position="459"/>
    </location>
</feature>
<protein>
    <submittedName>
        <fullName evidence="2">Uncharacterized protein</fullName>
    </submittedName>
</protein>
<feature type="compositionally biased region" description="Basic and acidic residues" evidence="1">
    <location>
        <begin position="292"/>
        <end position="312"/>
    </location>
</feature>
<feature type="region of interest" description="Disordered" evidence="1">
    <location>
        <begin position="281"/>
        <end position="329"/>
    </location>
</feature>
<feature type="region of interest" description="Disordered" evidence="1">
    <location>
        <begin position="366"/>
        <end position="398"/>
    </location>
</feature>
<evidence type="ECO:0000313" key="2">
    <source>
        <dbReference type="EMBL" id="CEL99734.1"/>
    </source>
</evidence>
<accession>A0A0G4EQ53</accession>
<feature type="region of interest" description="Disordered" evidence="1">
    <location>
        <begin position="103"/>
        <end position="160"/>
    </location>
</feature>
<dbReference type="VEuPathDB" id="CryptoDB:Vbra_8042"/>
<gene>
    <name evidence="2" type="ORF">Vbra_8042</name>
</gene>
<dbReference type="InParanoid" id="A0A0G4EQ53"/>
<dbReference type="AlphaFoldDB" id="A0A0G4EQ53"/>
<keyword evidence="3" id="KW-1185">Reference proteome</keyword>
<evidence type="ECO:0000313" key="3">
    <source>
        <dbReference type="Proteomes" id="UP000041254"/>
    </source>
</evidence>